<gene>
    <name evidence="2" type="ORF">Pmar_PMAR023090</name>
</gene>
<evidence type="ECO:0000313" key="3">
    <source>
        <dbReference type="Proteomes" id="UP000007800"/>
    </source>
</evidence>
<evidence type="ECO:0000256" key="1">
    <source>
        <dbReference type="SAM" id="MobiDB-lite"/>
    </source>
</evidence>
<sequence length="255" mass="27689">MEDPTMAKPRLCTFLKGPRGPAMCKNPGPGTYTPSPINMVRNPQWTMTGRQAPPKSKDIGKFITQGLILDGTDQRTVQLEALYGLPNGACTQGVHHRVKRTSLLGQLPIGTVCIQMDTLAGLRSGPFRPLNASNGRDTPNGHDSRGLRMETLAFLASVSQRLALDEPIVGPPVLPTTLTPQENAPEKLVLELPKTAQEQQPKTRAKVKNKKKNKNALLNASRPASSLSKARDALRGGPTKQKAKAKPFQDSFFDL</sequence>
<accession>C5LGQ8</accession>
<dbReference type="EMBL" id="GG681874">
    <property type="protein sequence ID" value="EER04103.1"/>
    <property type="molecule type" value="Genomic_DNA"/>
</dbReference>
<dbReference type="InParanoid" id="C5LGQ8"/>
<dbReference type="GeneID" id="9045189"/>
<evidence type="ECO:0000313" key="2">
    <source>
        <dbReference type="EMBL" id="EER04103.1"/>
    </source>
</evidence>
<dbReference type="RefSeq" id="XP_002772287.1">
    <property type="nucleotide sequence ID" value="XM_002772241.1"/>
</dbReference>
<name>C5LGQ8_PERM5</name>
<dbReference type="OrthoDB" id="429991at2759"/>
<proteinExistence type="predicted"/>
<reference evidence="2 3" key="1">
    <citation type="submission" date="2008-07" db="EMBL/GenBank/DDBJ databases">
        <authorList>
            <person name="El-Sayed N."/>
            <person name="Caler E."/>
            <person name="Inman J."/>
            <person name="Amedeo P."/>
            <person name="Hass B."/>
            <person name="Wortman J."/>
        </authorList>
    </citation>
    <scope>NUCLEOTIDE SEQUENCE [LARGE SCALE GENOMIC DNA]</scope>
    <source>
        <strain evidence="3">ATCC 50983 / TXsc</strain>
    </source>
</reference>
<dbReference type="AlphaFoldDB" id="C5LGQ8"/>
<feature type="region of interest" description="Disordered" evidence="1">
    <location>
        <begin position="126"/>
        <end position="145"/>
    </location>
</feature>
<feature type="region of interest" description="Disordered" evidence="1">
    <location>
        <begin position="195"/>
        <end position="255"/>
    </location>
</feature>
<organism evidence="3">
    <name type="scientific">Perkinsus marinus (strain ATCC 50983 / TXsc)</name>
    <dbReference type="NCBI Taxonomy" id="423536"/>
    <lineage>
        <taxon>Eukaryota</taxon>
        <taxon>Sar</taxon>
        <taxon>Alveolata</taxon>
        <taxon>Perkinsozoa</taxon>
        <taxon>Perkinsea</taxon>
        <taxon>Perkinsida</taxon>
        <taxon>Perkinsidae</taxon>
        <taxon>Perkinsus</taxon>
    </lineage>
</organism>
<keyword evidence="3" id="KW-1185">Reference proteome</keyword>
<feature type="compositionally biased region" description="Basic residues" evidence="1">
    <location>
        <begin position="203"/>
        <end position="214"/>
    </location>
</feature>
<protein>
    <submittedName>
        <fullName evidence="2">Uncharacterized protein</fullName>
    </submittedName>
</protein>
<dbReference type="Proteomes" id="UP000007800">
    <property type="component" value="Unassembled WGS sequence"/>
</dbReference>